<dbReference type="Proteomes" id="UP001157006">
    <property type="component" value="Chromosome 5"/>
</dbReference>
<evidence type="ECO:0000313" key="1">
    <source>
        <dbReference type="EMBL" id="CAI8615103.1"/>
    </source>
</evidence>
<accession>A0AAV1B0K5</accession>
<organism evidence="1 2">
    <name type="scientific">Vicia faba</name>
    <name type="common">Broad bean</name>
    <name type="synonym">Faba vulgaris</name>
    <dbReference type="NCBI Taxonomy" id="3906"/>
    <lineage>
        <taxon>Eukaryota</taxon>
        <taxon>Viridiplantae</taxon>
        <taxon>Streptophyta</taxon>
        <taxon>Embryophyta</taxon>
        <taxon>Tracheophyta</taxon>
        <taxon>Spermatophyta</taxon>
        <taxon>Magnoliopsida</taxon>
        <taxon>eudicotyledons</taxon>
        <taxon>Gunneridae</taxon>
        <taxon>Pentapetalae</taxon>
        <taxon>rosids</taxon>
        <taxon>fabids</taxon>
        <taxon>Fabales</taxon>
        <taxon>Fabaceae</taxon>
        <taxon>Papilionoideae</taxon>
        <taxon>50 kb inversion clade</taxon>
        <taxon>NPAAA clade</taxon>
        <taxon>Hologalegina</taxon>
        <taxon>IRL clade</taxon>
        <taxon>Fabeae</taxon>
        <taxon>Vicia</taxon>
    </lineage>
</organism>
<reference evidence="1 2" key="1">
    <citation type="submission" date="2023-01" db="EMBL/GenBank/DDBJ databases">
        <authorList>
            <person name="Kreplak J."/>
        </authorList>
    </citation>
    <scope>NUCLEOTIDE SEQUENCE [LARGE SCALE GENOMIC DNA]</scope>
</reference>
<protein>
    <submittedName>
        <fullName evidence="1">Uncharacterized protein</fullName>
    </submittedName>
</protein>
<dbReference type="AlphaFoldDB" id="A0AAV1B0K5"/>
<name>A0AAV1B0K5_VICFA</name>
<dbReference type="EMBL" id="OX451740">
    <property type="protein sequence ID" value="CAI8615103.1"/>
    <property type="molecule type" value="Genomic_DNA"/>
</dbReference>
<evidence type="ECO:0000313" key="2">
    <source>
        <dbReference type="Proteomes" id="UP001157006"/>
    </source>
</evidence>
<gene>
    <name evidence="1" type="ORF">VFH_V162800</name>
</gene>
<proteinExistence type="predicted"/>
<keyword evidence="2" id="KW-1185">Reference proteome</keyword>
<sequence length="244" mass="28263">MSLVEFGAFLDVPSEGFKIVRGFTPDTLGWENYNKMDYFFSVYRIMQQEFYVRLARSSSTKLLVSSKNLSVSDFMLHYFLAYVLAPKGNNYIKISDLEMMLLFAMKNDMKINWAYVILHHMEYSKGLTSGYPYARAITRILENCGISLHREPTKKMGNTSVITSSNCLKNMTFFKDVDGIFKHTDGENVYAPPPAPEGGYTIEFLYNKLHEIDICHSSELRAIRDDLNFIKQQNYHQSKDEEEK</sequence>